<dbReference type="AlphaFoldDB" id="A0A9P8NXU3"/>
<evidence type="ECO:0000313" key="2">
    <source>
        <dbReference type="Proteomes" id="UP000769157"/>
    </source>
</evidence>
<gene>
    <name evidence="1" type="ORF">OGAPHI_006395</name>
</gene>
<reference evidence="1" key="1">
    <citation type="journal article" date="2021" name="Open Biol.">
        <title>Shared evolutionary footprints suggest mitochondrial oxidative damage underlies multiple complex I losses in fungi.</title>
        <authorList>
            <person name="Schikora-Tamarit M.A."/>
            <person name="Marcet-Houben M."/>
            <person name="Nosek J."/>
            <person name="Gabaldon T."/>
        </authorList>
    </citation>
    <scope>NUCLEOTIDE SEQUENCE</scope>
    <source>
        <strain evidence="1">CBS6075</strain>
    </source>
</reference>
<organism evidence="1 2">
    <name type="scientific">Ogataea philodendri</name>
    <dbReference type="NCBI Taxonomy" id="1378263"/>
    <lineage>
        <taxon>Eukaryota</taxon>
        <taxon>Fungi</taxon>
        <taxon>Dikarya</taxon>
        <taxon>Ascomycota</taxon>
        <taxon>Saccharomycotina</taxon>
        <taxon>Pichiomycetes</taxon>
        <taxon>Pichiales</taxon>
        <taxon>Pichiaceae</taxon>
        <taxon>Ogataea</taxon>
    </lineage>
</organism>
<reference evidence="1" key="2">
    <citation type="submission" date="2021-01" db="EMBL/GenBank/DDBJ databases">
        <authorList>
            <person name="Schikora-Tamarit M.A."/>
        </authorList>
    </citation>
    <scope>NUCLEOTIDE SEQUENCE</scope>
    <source>
        <strain evidence="1">CBS6075</strain>
    </source>
</reference>
<comment type="caution">
    <text evidence="1">The sequence shown here is derived from an EMBL/GenBank/DDBJ whole genome shotgun (WGS) entry which is preliminary data.</text>
</comment>
<evidence type="ECO:0000313" key="1">
    <source>
        <dbReference type="EMBL" id="KAH3661547.1"/>
    </source>
</evidence>
<sequence length="124" mass="13597">MTDPTLHLLSESQLVALTHSPAADSAFSSASSISLEALVPLRYFLNSVVFLIALKFLWTSMSAANNLSALNSSSKARPMDMTTFETGAPRARSEEMQVFRTSKMVVIEDFDGSISDKYGPYFSF</sequence>
<dbReference type="RefSeq" id="XP_046058660.1">
    <property type="nucleotide sequence ID" value="XM_046207677.1"/>
</dbReference>
<keyword evidence="2" id="KW-1185">Reference proteome</keyword>
<dbReference type="EMBL" id="JAEUBE010000439">
    <property type="protein sequence ID" value="KAH3661547.1"/>
    <property type="molecule type" value="Genomic_DNA"/>
</dbReference>
<protein>
    <submittedName>
        <fullName evidence="1">Uncharacterized protein</fullName>
    </submittedName>
</protein>
<name>A0A9P8NXU3_9ASCO</name>
<proteinExistence type="predicted"/>
<dbReference type="GeneID" id="70238359"/>
<dbReference type="Proteomes" id="UP000769157">
    <property type="component" value="Unassembled WGS sequence"/>
</dbReference>
<accession>A0A9P8NXU3</accession>